<protein>
    <submittedName>
        <fullName evidence="1">DNA-directed RNA polymerase IV subunit 1</fullName>
    </submittedName>
</protein>
<dbReference type="AlphaFoldDB" id="A0A438BZ90"/>
<evidence type="ECO:0000313" key="2">
    <source>
        <dbReference type="Proteomes" id="UP000288805"/>
    </source>
</evidence>
<sequence>MWFSLKSPTTLKKVPLDILQSQSNWPWDAQGHKSPGSCFIKAGKRAVADNLHGSLDALAWGKIPSVGSGGHFDILYSAKGHELARPEDIYKLLGSQTSCHEQNLKVKVPITCYQTTTKCGAQLVYANGDSASKGCKSLEKISKSVLRSFLSLNDIQKLSRRLKFILQK</sequence>
<dbReference type="OrthoDB" id="409625at2759"/>
<keyword evidence="1" id="KW-0804">Transcription</keyword>
<keyword evidence="1" id="KW-0240">DNA-directed RNA polymerase</keyword>
<evidence type="ECO:0000313" key="1">
    <source>
        <dbReference type="EMBL" id="RVW16265.1"/>
    </source>
</evidence>
<organism evidence="1 2">
    <name type="scientific">Vitis vinifera</name>
    <name type="common">Grape</name>
    <dbReference type="NCBI Taxonomy" id="29760"/>
    <lineage>
        <taxon>Eukaryota</taxon>
        <taxon>Viridiplantae</taxon>
        <taxon>Streptophyta</taxon>
        <taxon>Embryophyta</taxon>
        <taxon>Tracheophyta</taxon>
        <taxon>Spermatophyta</taxon>
        <taxon>Magnoliopsida</taxon>
        <taxon>eudicotyledons</taxon>
        <taxon>Gunneridae</taxon>
        <taxon>Pentapetalae</taxon>
        <taxon>rosids</taxon>
        <taxon>Vitales</taxon>
        <taxon>Vitaceae</taxon>
        <taxon>Viteae</taxon>
        <taxon>Vitis</taxon>
    </lineage>
</organism>
<dbReference type="Proteomes" id="UP000288805">
    <property type="component" value="Unassembled WGS sequence"/>
</dbReference>
<comment type="caution">
    <text evidence="1">The sequence shown here is derived from an EMBL/GenBank/DDBJ whole genome shotgun (WGS) entry which is preliminary data.</text>
</comment>
<dbReference type="EMBL" id="QGNW01002589">
    <property type="protein sequence ID" value="RVW16265.1"/>
    <property type="molecule type" value="Genomic_DNA"/>
</dbReference>
<accession>A0A438BZ90</accession>
<dbReference type="GO" id="GO:0000428">
    <property type="term" value="C:DNA-directed RNA polymerase complex"/>
    <property type="evidence" value="ECO:0007669"/>
    <property type="project" value="UniProtKB-KW"/>
</dbReference>
<name>A0A438BZ90_VITVI</name>
<reference evidence="1 2" key="1">
    <citation type="journal article" date="2018" name="PLoS Genet.">
        <title>Population sequencing reveals clonal diversity and ancestral inbreeding in the grapevine cultivar Chardonnay.</title>
        <authorList>
            <person name="Roach M.J."/>
            <person name="Johnson D.L."/>
            <person name="Bohlmann J."/>
            <person name="van Vuuren H.J."/>
            <person name="Jones S.J."/>
            <person name="Pretorius I.S."/>
            <person name="Schmidt S.A."/>
            <person name="Borneman A.R."/>
        </authorList>
    </citation>
    <scope>NUCLEOTIDE SEQUENCE [LARGE SCALE GENOMIC DNA]</scope>
    <source>
        <strain evidence="2">cv. Chardonnay</strain>
        <tissue evidence="1">Leaf</tissue>
    </source>
</reference>
<gene>
    <name evidence="1" type="primary">NRPD1_3</name>
    <name evidence="1" type="ORF">CK203_067890</name>
</gene>
<proteinExistence type="predicted"/>